<evidence type="ECO:0000256" key="3">
    <source>
        <dbReference type="ARBA" id="ARBA00022801"/>
    </source>
</evidence>
<evidence type="ECO:0000256" key="5">
    <source>
        <dbReference type="PROSITE-ProRule" id="PRU00239"/>
    </source>
</evidence>
<dbReference type="Pfam" id="PF25435">
    <property type="entry name" value="PalB_C"/>
    <property type="match status" value="1"/>
</dbReference>
<dbReference type="PROSITE" id="PS50203">
    <property type="entry name" value="CALPAIN_CAT"/>
    <property type="match status" value="1"/>
</dbReference>
<keyword evidence="4 5" id="KW-0788">Thiol protease</keyword>
<protein>
    <recommendedName>
        <fullName evidence="6">Calpain catalytic domain-containing protein</fullName>
    </recommendedName>
</protein>
<evidence type="ECO:0000259" key="6">
    <source>
        <dbReference type="PROSITE" id="PS50203"/>
    </source>
</evidence>
<evidence type="ECO:0000256" key="4">
    <source>
        <dbReference type="ARBA" id="ARBA00022807"/>
    </source>
</evidence>
<comment type="caution">
    <text evidence="7">The sequence shown here is derived from an EMBL/GenBank/DDBJ whole genome shotgun (WGS) entry which is preliminary data.</text>
</comment>
<dbReference type="SMART" id="SM00720">
    <property type="entry name" value="calpain_III"/>
    <property type="match status" value="1"/>
</dbReference>
<dbReference type="VEuPathDB" id="FungiDB:jhhlp_000239"/>
<dbReference type="Gene3D" id="3.90.70.10">
    <property type="entry name" value="Cysteine proteinases"/>
    <property type="match status" value="1"/>
</dbReference>
<dbReference type="InterPro" id="IPR001300">
    <property type="entry name" value="Peptidase_C2_calpain_cat"/>
</dbReference>
<proteinExistence type="inferred from homology"/>
<dbReference type="AlphaFoldDB" id="A0A2N3NKE5"/>
<dbReference type="Gene3D" id="2.60.120.380">
    <property type="match status" value="2"/>
</dbReference>
<evidence type="ECO:0000313" key="8">
    <source>
        <dbReference type="Proteomes" id="UP000233524"/>
    </source>
</evidence>
<organism evidence="7 8">
    <name type="scientific">Lomentospora prolificans</name>
    <dbReference type="NCBI Taxonomy" id="41688"/>
    <lineage>
        <taxon>Eukaryota</taxon>
        <taxon>Fungi</taxon>
        <taxon>Dikarya</taxon>
        <taxon>Ascomycota</taxon>
        <taxon>Pezizomycotina</taxon>
        <taxon>Sordariomycetes</taxon>
        <taxon>Hypocreomycetidae</taxon>
        <taxon>Microascales</taxon>
        <taxon>Microascaceae</taxon>
        <taxon>Lomentospora</taxon>
    </lineage>
</organism>
<accession>A0A2N3NKE5</accession>
<feature type="active site" evidence="5">
    <location>
        <position position="346"/>
    </location>
</feature>
<keyword evidence="3 5" id="KW-0378">Hydrolase</keyword>
<dbReference type="GO" id="GO:0004198">
    <property type="term" value="F:calcium-dependent cysteine-type endopeptidase activity"/>
    <property type="evidence" value="ECO:0007669"/>
    <property type="project" value="InterPro"/>
</dbReference>
<feature type="active site" evidence="5">
    <location>
        <position position="366"/>
    </location>
</feature>
<dbReference type="GO" id="GO:0006508">
    <property type="term" value="P:proteolysis"/>
    <property type="evidence" value="ECO:0007669"/>
    <property type="project" value="UniProtKB-KW"/>
</dbReference>
<reference evidence="7 8" key="1">
    <citation type="journal article" date="2017" name="G3 (Bethesda)">
        <title>First Draft Genome Sequence of the Pathogenic Fungus Lomentospora prolificans (Formerly Scedosporium prolificans).</title>
        <authorList>
            <person name="Luo R."/>
            <person name="Zimin A."/>
            <person name="Workman R."/>
            <person name="Fan Y."/>
            <person name="Pertea G."/>
            <person name="Grossman N."/>
            <person name="Wear M.P."/>
            <person name="Jia B."/>
            <person name="Miller H."/>
            <person name="Casadevall A."/>
            <person name="Timp W."/>
            <person name="Zhang S.X."/>
            <person name="Salzberg S.L."/>
        </authorList>
    </citation>
    <scope>NUCLEOTIDE SEQUENCE [LARGE SCALE GENOMIC DNA]</scope>
    <source>
        <strain evidence="7 8">JHH-5317</strain>
    </source>
</reference>
<dbReference type="InParanoid" id="A0A2N3NKE5"/>
<keyword evidence="8" id="KW-1185">Reference proteome</keyword>
<dbReference type="OrthoDB" id="167576at2759"/>
<gene>
    <name evidence="7" type="ORF">jhhlp_000239</name>
</gene>
<comment type="similarity">
    <text evidence="1">Belongs to the peptidase C2 family. PalB/RIM13 subfamily.</text>
</comment>
<keyword evidence="2 5" id="KW-0645">Protease</keyword>
<feature type="domain" description="Calpain catalytic" evidence="6">
    <location>
        <begin position="138"/>
        <end position="423"/>
    </location>
</feature>
<evidence type="ECO:0000256" key="2">
    <source>
        <dbReference type="ARBA" id="ARBA00022670"/>
    </source>
</evidence>
<dbReference type="SMART" id="SM00230">
    <property type="entry name" value="CysPc"/>
    <property type="match status" value="1"/>
</dbReference>
<dbReference type="InterPro" id="IPR051297">
    <property type="entry name" value="PalB/RIM13"/>
</dbReference>
<dbReference type="Pfam" id="PF00648">
    <property type="entry name" value="Peptidase_C2"/>
    <property type="match status" value="1"/>
</dbReference>
<dbReference type="Proteomes" id="UP000233524">
    <property type="component" value="Unassembled WGS sequence"/>
</dbReference>
<evidence type="ECO:0000256" key="1">
    <source>
        <dbReference type="ARBA" id="ARBA00010193"/>
    </source>
</evidence>
<dbReference type="PANTHER" id="PTHR46143:SF1">
    <property type="entry name" value="CALPAIN-7"/>
    <property type="match status" value="1"/>
</dbReference>
<dbReference type="SUPFAM" id="SSF54001">
    <property type="entry name" value="Cysteine proteinases"/>
    <property type="match status" value="1"/>
</dbReference>
<dbReference type="InterPro" id="IPR022683">
    <property type="entry name" value="Calpain_III"/>
</dbReference>
<dbReference type="SUPFAM" id="SSF49758">
    <property type="entry name" value="Calpain large subunit, middle domain (domain III)"/>
    <property type="match status" value="2"/>
</dbReference>
<feature type="active site" evidence="5">
    <location>
        <position position="178"/>
    </location>
</feature>
<evidence type="ECO:0000313" key="7">
    <source>
        <dbReference type="EMBL" id="PKS12899.1"/>
    </source>
</evidence>
<dbReference type="InterPro" id="IPR038765">
    <property type="entry name" value="Papain-like_cys_pep_sf"/>
</dbReference>
<sequence length="845" mass="93585">MERRASEEESLIIKSDPQDALKHAIKAAELYMGASREAEGLSNRSRIRAKIGEMITLAEYLKGSITGEAIQPKQDRQLSSRETVTLLQSSKLNGTEFLPWRTSHGAPEAFALKSGKGLYVDSTPFSLSKLQLENFEGWKRPRDLLSSLEFMSLSESSSSQYLQVLPTSDLVQDVTADCSVVASLCSAMRLLCRKERSLLRGLMFPFDTAHKQLIRPENGKYVFRMNFNGCFRRVEIDDRLPAAKTDRALFVTDRRNPFVIWPALIEKAYLKIRGGYDFPGSNSCTDLWVLTGWVPQQIFLQRDALNLEQEWDTIVQAFKTGNVIVTLGTGRISKSEEQATGLVGEHDYGILDVDSDPVKRRLLVKNPWRTGEIWNELGSTSVATPITEESDAPTGLHDQTGAFWMSLADVTQHFESMYLNWNPALFRNRQDYHFTWDLKPRKNMSATVVDNPQYSITATGDGSVWVLLARHFTDLELDLIKKRSQTPDKAGLDTGFMSIYVFEDSGTRVPKLTRNLYHGPFVDSPQTLLKFRVEKGKSYTVVPVQEKLSMASCNFTLSFFTNQSLAISPAKDAMRHSTDIPSSWTRRTAGGNSGSVKYGTNPQFSITLTRQSALSLLLCTDSPDIPVHIDLVWANGERVGPSLAIKDVLADSDAYVRGCAVLDVPSVDPGTYTAVCSTFETGQIADFTFRVSSSAPHVVRAIPSEGSGRLRTQMTPFVFAEGESALRAPVRVNRLTRMCAAVRRTTVPSAHDLGPRRSSTPLKIAVVTGRGPRKHVLGVSGGGEYTEPTAELRTPDFDVEPGRAVDEGGLWVVVERVGGNQSRETFQVELLGDAPITVGGWEDAS</sequence>
<dbReference type="InterPro" id="IPR036213">
    <property type="entry name" value="Calpain_III_sf"/>
</dbReference>
<dbReference type="PANTHER" id="PTHR46143">
    <property type="entry name" value="CALPAIN-7"/>
    <property type="match status" value="1"/>
</dbReference>
<name>A0A2N3NKE5_9PEZI</name>
<dbReference type="EMBL" id="NLAX01000002">
    <property type="protein sequence ID" value="PKS12899.1"/>
    <property type="molecule type" value="Genomic_DNA"/>
</dbReference>
<dbReference type="STRING" id="41688.A0A2N3NKE5"/>